<dbReference type="AlphaFoldDB" id="A0A645JBZ9"/>
<gene>
    <name evidence="1" type="ORF">SDC9_208329</name>
</gene>
<evidence type="ECO:0000313" key="1">
    <source>
        <dbReference type="EMBL" id="MPN60600.1"/>
    </source>
</evidence>
<comment type="caution">
    <text evidence="1">The sequence shown here is derived from an EMBL/GenBank/DDBJ whole genome shotgun (WGS) entry which is preliminary data.</text>
</comment>
<organism evidence="1">
    <name type="scientific">bioreactor metagenome</name>
    <dbReference type="NCBI Taxonomy" id="1076179"/>
    <lineage>
        <taxon>unclassified sequences</taxon>
        <taxon>metagenomes</taxon>
        <taxon>ecological metagenomes</taxon>
    </lineage>
</organism>
<name>A0A645JBZ9_9ZZZZ</name>
<dbReference type="EMBL" id="VSSQ01136087">
    <property type="protein sequence ID" value="MPN60600.1"/>
    <property type="molecule type" value="Genomic_DNA"/>
</dbReference>
<sequence length="137" mass="15207">MTDGTGSNPASATVKGLHNNDADGIYVQIDNHAPGSYEGTVRIKQGKINEILELLNGTASKPEEGMLGSKGTLQVLMDNYDRIVAGIDDKIQRETERLTRWERTQKLRFSRLEATLKQYESLQASVKSQVDQLSNNK</sequence>
<accession>A0A645JBZ9</accession>
<proteinExistence type="predicted"/>
<protein>
    <recommendedName>
        <fullName evidence="2">Flagellar hook-associated protein 2 C-terminal domain-containing protein</fullName>
    </recommendedName>
</protein>
<reference evidence="1" key="1">
    <citation type="submission" date="2019-08" db="EMBL/GenBank/DDBJ databases">
        <authorList>
            <person name="Kucharzyk K."/>
            <person name="Murdoch R.W."/>
            <person name="Higgins S."/>
            <person name="Loffler F."/>
        </authorList>
    </citation>
    <scope>NUCLEOTIDE SEQUENCE</scope>
</reference>
<evidence type="ECO:0008006" key="2">
    <source>
        <dbReference type="Google" id="ProtNLM"/>
    </source>
</evidence>